<proteinExistence type="predicted"/>
<dbReference type="EMBL" id="MFZT01000014">
    <property type="protein sequence ID" value="OGK31539.1"/>
    <property type="molecule type" value="Genomic_DNA"/>
</dbReference>
<keyword evidence="1" id="KW-0472">Membrane</keyword>
<accession>A0A1F7HK18</accession>
<organism evidence="2 3">
    <name type="scientific">Candidatus Roizmanbacteria bacterium RIFCSPHIGHO2_02_FULL_43_11</name>
    <dbReference type="NCBI Taxonomy" id="1802043"/>
    <lineage>
        <taxon>Bacteria</taxon>
        <taxon>Candidatus Roizmaniibacteriota</taxon>
    </lineage>
</organism>
<evidence type="ECO:0000313" key="2">
    <source>
        <dbReference type="EMBL" id="OGK31539.1"/>
    </source>
</evidence>
<protein>
    <submittedName>
        <fullName evidence="2">Uncharacterized protein</fullName>
    </submittedName>
</protein>
<comment type="caution">
    <text evidence="2">The sequence shown here is derived from an EMBL/GenBank/DDBJ whole genome shotgun (WGS) entry which is preliminary data.</text>
</comment>
<gene>
    <name evidence="2" type="ORF">A3D08_01550</name>
</gene>
<dbReference type="AlphaFoldDB" id="A0A1F7HK18"/>
<sequence length="78" mass="9226">MTDQIYSHLRKRYNEVFSLEPNDLHVAVLTNYFKRLSPYLKYQPFRAIIPVSCLITLLMLIFEQVTVVKLVSVLQYGF</sequence>
<name>A0A1F7HK18_9BACT</name>
<evidence type="ECO:0000256" key="1">
    <source>
        <dbReference type="SAM" id="Phobius"/>
    </source>
</evidence>
<feature type="transmembrane region" description="Helical" evidence="1">
    <location>
        <begin position="44"/>
        <end position="62"/>
    </location>
</feature>
<dbReference type="Proteomes" id="UP000178098">
    <property type="component" value="Unassembled WGS sequence"/>
</dbReference>
<keyword evidence="1" id="KW-0812">Transmembrane</keyword>
<keyword evidence="1" id="KW-1133">Transmembrane helix</keyword>
<reference evidence="2 3" key="1">
    <citation type="journal article" date="2016" name="Nat. Commun.">
        <title>Thousands of microbial genomes shed light on interconnected biogeochemical processes in an aquifer system.</title>
        <authorList>
            <person name="Anantharaman K."/>
            <person name="Brown C.T."/>
            <person name="Hug L.A."/>
            <person name="Sharon I."/>
            <person name="Castelle C.J."/>
            <person name="Probst A.J."/>
            <person name="Thomas B.C."/>
            <person name="Singh A."/>
            <person name="Wilkins M.J."/>
            <person name="Karaoz U."/>
            <person name="Brodie E.L."/>
            <person name="Williams K.H."/>
            <person name="Hubbard S.S."/>
            <person name="Banfield J.F."/>
        </authorList>
    </citation>
    <scope>NUCLEOTIDE SEQUENCE [LARGE SCALE GENOMIC DNA]</scope>
</reference>
<evidence type="ECO:0000313" key="3">
    <source>
        <dbReference type="Proteomes" id="UP000178098"/>
    </source>
</evidence>